<reference evidence="1 2" key="3">
    <citation type="journal article" date="2011" name="Nat. Chem. Biol.">
        <title>Reveromycin A biosynthesis uses RevG and RevJ for stereospecific spiroacetal formation.</title>
        <authorList>
            <person name="Takahashi S."/>
            <person name="Toyoda A."/>
            <person name="Sekiyama Y."/>
            <person name="Takagi H."/>
            <person name="Nogawa T."/>
            <person name="Uramoto M."/>
            <person name="Suzuki R."/>
            <person name="Koshino H."/>
            <person name="Kumano T."/>
            <person name="Panthee S."/>
            <person name="Dairi T."/>
            <person name="Ishikawa J."/>
            <person name="Ikeda H."/>
            <person name="Sakaki Y."/>
            <person name="Osada H."/>
        </authorList>
    </citation>
    <scope>NUCLEOTIDE SEQUENCE [LARGE SCALE GENOMIC DNA]</scope>
    <source>
        <strain evidence="1 2">SN-593</strain>
    </source>
</reference>
<proteinExistence type="predicted"/>
<accession>A0A7U3UYQ0</accession>
<dbReference type="EMBL" id="AP018365">
    <property type="protein sequence ID" value="BBB01042.1"/>
    <property type="molecule type" value="Genomic_DNA"/>
</dbReference>
<dbReference type="Proteomes" id="UP000595703">
    <property type="component" value="Chromosome"/>
</dbReference>
<protein>
    <submittedName>
        <fullName evidence="1">Uncharacterized protein</fullName>
    </submittedName>
</protein>
<name>A0A7U3UYQ0_9ACTN</name>
<evidence type="ECO:0000313" key="2">
    <source>
        <dbReference type="Proteomes" id="UP000595703"/>
    </source>
</evidence>
<organism evidence="1 2">
    <name type="scientific">Actinacidiphila reveromycinica</name>
    <dbReference type="NCBI Taxonomy" id="659352"/>
    <lineage>
        <taxon>Bacteria</taxon>
        <taxon>Bacillati</taxon>
        <taxon>Actinomycetota</taxon>
        <taxon>Actinomycetes</taxon>
        <taxon>Kitasatosporales</taxon>
        <taxon>Streptomycetaceae</taxon>
        <taxon>Actinacidiphila</taxon>
    </lineage>
</organism>
<dbReference type="KEGG" id="arev:RVR_8275"/>
<evidence type="ECO:0000313" key="1">
    <source>
        <dbReference type="EMBL" id="BBB01042.1"/>
    </source>
</evidence>
<reference evidence="1 2" key="2">
    <citation type="journal article" date="2011" name="J. Antibiot.">
        <title>Furaquinocins I and J: novel polyketide isoprenoid hybrid compounds from Streptomyces reveromyceticus SN-593.</title>
        <authorList>
            <person name="Panthee S."/>
            <person name="Takahashi S."/>
            <person name="Takagi H."/>
            <person name="Nogawa T."/>
            <person name="Oowada E."/>
            <person name="Uramoto M."/>
            <person name="Osada H."/>
        </authorList>
    </citation>
    <scope>NUCLEOTIDE SEQUENCE [LARGE SCALE GENOMIC DNA]</scope>
    <source>
        <strain evidence="1 2">SN-593</strain>
    </source>
</reference>
<sequence length="59" mass="6188">MSGGGYAGISLAGRWECGACGATGDGWYDAEDNTLVLHDEDEQPFAPEDHDCAANGVQR</sequence>
<reference evidence="1 2" key="4">
    <citation type="journal article" date="2020" name="Sci. Rep.">
        <title>beta-carboline chemical signals induce reveromycin production through a LuxR family regulator in Streptomyces sp. SN-593.</title>
        <authorList>
            <person name="Panthee S."/>
            <person name="Kito N."/>
            <person name="Hayashi T."/>
            <person name="Shimizu T."/>
            <person name="Ishikawa J."/>
            <person name="Hamamoto H."/>
            <person name="Osada H."/>
            <person name="Takahashi S."/>
        </authorList>
    </citation>
    <scope>NUCLEOTIDE SEQUENCE [LARGE SCALE GENOMIC DNA]</scope>
    <source>
        <strain evidence="1 2">SN-593</strain>
    </source>
</reference>
<dbReference type="AlphaFoldDB" id="A0A7U3UYQ0"/>
<dbReference type="RefSeq" id="WP_202236992.1">
    <property type="nucleotide sequence ID" value="NZ_AP018365.1"/>
</dbReference>
<gene>
    <name evidence="1" type="ORF">RVR_8275</name>
</gene>
<reference evidence="1 2" key="1">
    <citation type="journal article" date="2010" name="J. Bacteriol.">
        <title>Biochemical characterization of a novel indole prenyltransferase from Streptomyces sp. SN-593.</title>
        <authorList>
            <person name="Takahashi S."/>
            <person name="Takagi H."/>
            <person name="Toyoda A."/>
            <person name="Uramoto M."/>
            <person name="Nogawa T."/>
            <person name="Ueki M."/>
            <person name="Sakaki Y."/>
            <person name="Osada H."/>
        </authorList>
    </citation>
    <scope>NUCLEOTIDE SEQUENCE [LARGE SCALE GENOMIC DNA]</scope>
    <source>
        <strain evidence="1 2">SN-593</strain>
    </source>
</reference>
<keyword evidence="2" id="KW-1185">Reference proteome</keyword>